<protein>
    <submittedName>
        <fullName evidence="1">Uncharacterized protein</fullName>
    </submittedName>
</protein>
<proteinExistence type="predicted"/>
<name>A0A1E1W659_PECGO</name>
<sequence length="106" mass="12103">TAECPPTGTTSVAGTCRKNSNHLLEERGVWTSSCANCHAFTNVKWLKQHNVIMNGLLKVKMIDFNTDAQGFSIWWSQFLHHAFNRMLPPESTYNLHRVNVVLDMEQ</sequence>
<reference evidence="1" key="1">
    <citation type="submission" date="2015-09" db="EMBL/GenBank/DDBJ databases">
        <title>De novo assembly of Pectinophora gossypiella (Pink Bollworm) gut transcriptome.</title>
        <authorList>
            <person name="Tassone E.E."/>
        </authorList>
    </citation>
    <scope>NUCLEOTIDE SEQUENCE</scope>
</reference>
<organism evidence="1">
    <name type="scientific">Pectinophora gossypiella</name>
    <name type="common">Cotton pink bollworm</name>
    <name type="synonym">Depressaria gossypiella</name>
    <dbReference type="NCBI Taxonomy" id="13191"/>
    <lineage>
        <taxon>Eukaryota</taxon>
        <taxon>Metazoa</taxon>
        <taxon>Ecdysozoa</taxon>
        <taxon>Arthropoda</taxon>
        <taxon>Hexapoda</taxon>
        <taxon>Insecta</taxon>
        <taxon>Pterygota</taxon>
        <taxon>Neoptera</taxon>
        <taxon>Endopterygota</taxon>
        <taxon>Lepidoptera</taxon>
        <taxon>Glossata</taxon>
        <taxon>Ditrysia</taxon>
        <taxon>Gelechioidea</taxon>
        <taxon>Gelechiidae</taxon>
        <taxon>Apatetrinae</taxon>
        <taxon>Pectinophora</taxon>
    </lineage>
</organism>
<dbReference type="AlphaFoldDB" id="A0A1E1W659"/>
<evidence type="ECO:0000313" key="1">
    <source>
        <dbReference type="EMBL" id="JAT82472.1"/>
    </source>
</evidence>
<dbReference type="EMBL" id="GDQN01008582">
    <property type="protein sequence ID" value="JAT82472.1"/>
    <property type="molecule type" value="Transcribed_RNA"/>
</dbReference>
<accession>A0A1E1W659</accession>
<gene>
    <name evidence="1" type="ORF">g.5409</name>
</gene>
<feature type="non-terminal residue" evidence="1">
    <location>
        <position position="1"/>
    </location>
</feature>
<feature type="non-terminal residue" evidence="1">
    <location>
        <position position="106"/>
    </location>
</feature>